<sequence>MFTEAELLPVGMLEAEAAAQHLQEHAAELLRGDVVQQRVHHRAEVEEDVGDGKEDDVGFEVGDGPVLLGLSCSHDPPDLVWHPANRQSRDDQSCGQTESLRHMLRQNAA</sequence>
<dbReference type="Proteomes" id="UP000694396">
    <property type="component" value="Unplaced"/>
</dbReference>
<dbReference type="Ensembl" id="ENSCRFT00000013508.1">
    <property type="protein sequence ID" value="ENSCRFP00000013058.1"/>
    <property type="gene ID" value="ENSCRFG00000010118.1"/>
</dbReference>
<name>A0A8C3QZZ9_9PASS</name>
<evidence type="ECO:0000313" key="3">
    <source>
        <dbReference type="Proteomes" id="UP000694396"/>
    </source>
</evidence>
<reference evidence="2" key="2">
    <citation type="submission" date="2025-09" db="UniProtKB">
        <authorList>
            <consortium name="Ensembl"/>
        </authorList>
    </citation>
    <scope>IDENTIFICATION</scope>
</reference>
<organism evidence="2 3">
    <name type="scientific">Cyanoderma ruficeps</name>
    <name type="common">rufous-capped babbler</name>
    <dbReference type="NCBI Taxonomy" id="181631"/>
    <lineage>
        <taxon>Eukaryota</taxon>
        <taxon>Metazoa</taxon>
        <taxon>Chordata</taxon>
        <taxon>Craniata</taxon>
        <taxon>Vertebrata</taxon>
        <taxon>Euteleostomi</taxon>
        <taxon>Archelosauria</taxon>
        <taxon>Archosauria</taxon>
        <taxon>Dinosauria</taxon>
        <taxon>Saurischia</taxon>
        <taxon>Theropoda</taxon>
        <taxon>Coelurosauria</taxon>
        <taxon>Aves</taxon>
        <taxon>Neognathae</taxon>
        <taxon>Neoaves</taxon>
        <taxon>Telluraves</taxon>
        <taxon>Australaves</taxon>
        <taxon>Passeriformes</taxon>
        <taxon>Sylvioidea</taxon>
        <taxon>Timaliidae</taxon>
        <taxon>Cyanoderma</taxon>
    </lineage>
</organism>
<protein>
    <submittedName>
        <fullName evidence="2">Uncharacterized protein</fullName>
    </submittedName>
</protein>
<feature type="region of interest" description="Disordered" evidence="1">
    <location>
        <begin position="41"/>
        <end position="60"/>
    </location>
</feature>
<evidence type="ECO:0000313" key="2">
    <source>
        <dbReference type="Ensembl" id="ENSCRFP00000013058.1"/>
    </source>
</evidence>
<keyword evidence="3" id="KW-1185">Reference proteome</keyword>
<reference evidence="2" key="1">
    <citation type="submission" date="2025-08" db="UniProtKB">
        <authorList>
            <consortium name="Ensembl"/>
        </authorList>
    </citation>
    <scope>IDENTIFICATION</scope>
</reference>
<accession>A0A8C3QZZ9</accession>
<evidence type="ECO:0000256" key="1">
    <source>
        <dbReference type="SAM" id="MobiDB-lite"/>
    </source>
</evidence>
<dbReference type="AlphaFoldDB" id="A0A8C3QZZ9"/>
<proteinExistence type="predicted"/>